<gene>
    <name evidence="2" type="ORF">QF034_003344</name>
</gene>
<organism evidence="2 3">
    <name type="scientific">Streptomyces africanus</name>
    <dbReference type="NCBI Taxonomy" id="231024"/>
    <lineage>
        <taxon>Bacteria</taxon>
        <taxon>Bacillati</taxon>
        <taxon>Actinomycetota</taxon>
        <taxon>Actinomycetes</taxon>
        <taxon>Kitasatosporales</taxon>
        <taxon>Streptomycetaceae</taxon>
        <taxon>Streptomyces</taxon>
    </lineage>
</organism>
<dbReference type="InterPro" id="IPR001434">
    <property type="entry name" value="OmcB-like_DUF11"/>
</dbReference>
<dbReference type="Proteomes" id="UP001232755">
    <property type="component" value="Unassembled WGS sequence"/>
</dbReference>
<dbReference type="RefSeq" id="WP_307175746.1">
    <property type="nucleotide sequence ID" value="NZ_JAUSYP010000001.1"/>
</dbReference>
<sequence length="498" mass="53826">MEKRTAALKVPEEVKREVGNELSGLLKMSRDPDIPPGERAAYARIVSRLTDELEMIQDPKTPREQRVAHTHIVERATETLGVIQDPGTSRKDRATYTRIVDGTVKTLAKIQDPRTSPEQRATYTGLTEEMAEGFGLLTGQEAVKGFRAFARRHAEGGNTALARIQAEGPPQQELAKASEAFDAMGKGQQILGKRTLPQKEQAELKKNVEQLSAALLKSYDRSATHEDRDKAKDAGEEFLKKLDKTNKKHSDKPLLEIRNKPLSSTVAPGEFQSFTVKVTNHGDDDVTGVTVEDEFESASGGADGGVIRPVLHAQLTRDSGEENDCDITAGGTVVTCPTEGDTKIVPEETVTITIRAVVKASQVPYGEKENVTRVKYEEGAEQGSARFAVVRSPKLSEQDLEDELQAIRRCAAHFDSAGVSKEALTVFTEVMGGELEQGTSPAQASSEGYKAALTRAGPDEAVSIAEIPVFDVSLRDAAKASKSAGDCPAFVDKALSAE</sequence>
<reference evidence="2 3" key="1">
    <citation type="submission" date="2023-07" db="EMBL/GenBank/DDBJ databases">
        <title>Comparative genomics of wheat-associated soil bacteria to identify genetic determinants of phenazine resistance.</title>
        <authorList>
            <person name="Mouncey N."/>
        </authorList>
    </citation>
    <scope>NUCLEOTIDE SEQUENCE [LARGE SCALE GENOMIC DNA]</scope>
    <source>
        <strain evidence="2 3">B3I12</strain>
    </source>
</reference>
<dbReference type="Pfam" id="PF01345">
    <property type="entry name" value="DUF11"/>
    <property type="match status" value="1"/>
</dbReference>
<comment type="caution">
    <text evidence="2">The sequence shown here is derived from an EMBL/GenBank/DDBJ whole genome shotgun (WGS) entry which is preliminary data.</text>
</comment>
<name>A0ABU0QP09_9ACTN</name>
<proteinExistence type="predicted"/>
<evidence type="ECO:0000313" key="2">
    <source>
        <dbReference type="EMBL" id="MDQ0749113.1"/>
    </source>
</evidence>
<evidence type="ECO:0000313" key="3">
    <source>
        <dbReference type="Proteomes" id="UP001232755"/>
    </source>
</evidence>
<keyword evidence="3" id="KW-1185">Reference proteome</keyword>
<accession>A0ABU0QP09</accession>
<protein>
    <recommendedName>
        <fullName evidence="1">DUF11 domain-containing protein</fullName>
    </recommendedName>
</protein>
<dbReference type="EMBL" id="JAUSYP010000001">
    <property type="protein sequence ID" value="MDQ0749113.1"/>
    <property type="molecule type" value="Genomic_DNA"/>
</dbReference>
<evidence type="ECO:0000259" key="1">
    <source>
        <dbReference type="Pfam" id="PF01345"/>
    </source>
</evidence>
<feature type="domain" description="DUF11" evidence="1">
    <location>
        <begin position="255"/>
        <end position="298"/>
    </location>
</feature>